<reference evidence="2" key="2">
    <citation type="submission" date="2023-02" db="EMBL/GenBank/DDBJ databases">
        <authorList>
            <consortium name="DOE Joint Genome Institute"/>
            <person name="Mondo S.J."/>
            <person name="Chang Y."/>
            <person name="Wang Y."/>
            <person name="Ahrendt S."/>
            <person name="Andreopoulos W."/>
            <person name="Barry K."/>
            <person name="Beard J."/>
            <person name="Benny G.L."/>
            <person name="Blankenship S."/>
            <person name="Bonito G."/>
            <person name="Cuomo C."/>
            <person name="Desiro A."/>
            <person name="Gervers K.A."/>
            <person name="Hundley H."/>
            <person name="Kuo A."/>
            <person name="LaButti K."/>
            <person name="Lang B.F."/>
            <person name="Lipzen A."/>
            <person name="O'Donnell K."/>
            <person name="Pangilinan J."/>
            <person name="Reynolds N."/>
            <person name="Sandor L."/>
            <person name="Smith M.W."/>
            <person name="Tsang A."/>
            <person name="Grigoriev I.V."/>
            <person name="Stajich J.E."/>
            <person name="Spatafora J.W."/>
        </authorList>
    </citation>
    <scope>NUCLEOTIDE SEQUENCE</scope>
    <source>
        <strain evidence="2">RSA 2281</strain>
    </source>
</reference>
<reference evidence="2" key="1">
    <citation type="journal article" date="2022" name="IScience">
        <title>Evolution of zygomycete secretomes and the origins of terrestrial fungal ecologies.</title>
        <authorList>
            <person name="Chang Y."/>
            <person name="Wang Y."/>
            <person name="Mondo S."/>
            <person name="Ahrendt S."/>
            <person name="Andreopoulos W."/>
            <person name="Barry K."/>
            <person name="Beard J."/>
            <person name="Benny G.L."/>
            <person name="Blankenship S."/>
            <person name="Bonito G."/>
            <person name="Cuomo C."/>
            <person name="Desiro A."/>
            <person name="Gervers K.A."/>
            <person name="Hundley H."/>
            <person name="Kuo A."/>
            <person name="LaButti K."/>
            <person name="Lang B.F."/>
            <person name="Lipzen A."/>
            <person name="O'Donnell K."/>
            <person name="Pangilinan J."/>
            <person name="Reynolds N."/>
            <person name="Sandor L."/>
            <person name="Smith M.E."/>
            <person name="Tsang A."/>
            <person name="Grigoriev I.V."/>
            <person name="Stajich J.E."/>
            <person name="Spatafora J.W."/>
        </authorList>
    </citation>
    <scope>NUCLEOTIDE SEQUENCE</scope>
    <source>
        <strain evidence="2">RSA 2281</strain>
    </source>
</reference>
<comment type="caution">
    <text evidence="2">The sequence shown here is derived from an EMBL/GenBank/DDBJ whole genome shotgun (WGS) entry which is preliminary data.</text>
</comment>
<dbReference type="Proteomes" id="UP001209540">
    <property type="component" value="Unassembled WGS sequence"/>
</dbReference>
<keyword evidence="1" id="KW-0812">Transmembrane</keyword>
<accession>A0AAD5P9N3</accession>
<dbReference type="AlphaFoldDB" id="A0AAD5P9N3"/>
<gene>
    <name evidence="2" type="ORF">BDA99DRAFT_209408</name>
</gene>
<evidence type="ECO:0000313" key="3">
    <source>
        <dbReference type="Proteomes" id="UP001209540"/>
    </source>
</evidence>
<name>A0AAD5P9N3_9FUNG</name>
<keyword evidence="1" id="KW-0472">Membrane</keyword>
<keyword evidence="3" id="KW-1185">Reference proteome</keyword>
<protein>
    <submittedName>
        <fullName evidence="2">Uncharacterized protein</fullName>
    </submittedName>
</protein>
<feature type="transmembrane region" description="Helical" evidence="1">
    <location>
        <begin position="38"/>
        <end position="62"/>
    </location>
</feature>
<proteinExistence type="predicted"/>
<evidence type="ECO:0000313" key="2">
    <source>
        <dbReference type="EMBL" id="KAI9250507.1"/>
    </source>
</evidence>
<keyword evidence="1" id="KW-1133">Transmembrane helix</keyword>
<sequence>MTIVAAAVYKNIYCTCIVILDCALVLQLYIYFDLLFSYSSFFFLSFAFFPPFFVFLFFLYIFSSRWSLCHSKKKKVYLKFGFLV</sequence>
<evidence type="ECO:0000256" key="1">
    <source>
        <dbReference type="SAM" id="Phobius"/>
    </source>
</evidence>
<organism evidence="2 3">
    <name type="scientific">Phascolomyces articulosus</name>
    <dbReference type="NCBI Taxonomy" id="60185"/>
    <lineage>
        <taxon>Eukaryota</taxon>
        <taxon>Fungi</taxon>
        <taxon>Fungi incertae sedis</taxon>
        <taxon>Mucoromycota</taxon>
        <taxon>Mucoromycotina</taxon>
        <taxon>Mucoromycetes</taxon>
        <taxon>Mucorales</taxon>
        <taxon>Lichtheimiaceae</taxon>
        <taxon>Phascolomyces</taxon>
    </lineage>
</organism>
<feature type="transmembrane region" description="Helical" evidence="1">
    <location>
        <begin position="12"/>
        <end position="32"/>
    </location>
</feature>
<dbReference type="EMBL" id="JAIXMP010000032">
    <property type="protein sequence ID" value="KAI9250507.1"/>
    <property type="molecule type" value="Genomic_DNA"/>
</dbReference>